<accession>A0ABT9XES6</accession>
<proteinExistence type="predicted"/>
<feature type="domain" description="Nucleoside transporter/FeoB GTPase Gate" evidence="2">
    <location>
        <begin position="43"/>
        <end position="150"/>
    </location>
</feature>
<evidence type="ECO:0000256" key="1">
    <source>
        <dbReference type="SAM" id="Phobius"/>
    </source>
</evidence>
<organism evidence="3 4">
    <name type="scientific">Alicyclobacillus cycloheptanicus</name>
    <dbReference type="NCBI Taxonomy" id="1457"/>
    <lineage>
        <taxon>Bacteria</taxon>
        <taxon>Bacillati</taxon>
        <taxon>Bacillota</taxon>
        <taxon>Bacilli</taxon>
        <taxon>Bacillales</taxon>
        <taxon>Alicyclobacillaceae</taxon>
        <taxon>Alicyclobacillus</taxon>
    </lineage>
</organism>
<keyword evidence="1" id="KW-1133">Transmembrane helix</keyword>
<comment type="caution">
    <text evidence="3">The sequence shown here is derived from an EMBL/GenBank/DDBJ whole genome shotgun (WGS) entry which is preliminary data.</text>
</comment>
<evidence type="ECO:0000313" key="3">
    <source>
        <dbReference type="EMBL" id="MDQ0188775.1"/>
    </source>
</evidence>
<name>A0ABT9XES6_9BACL</name>
<evidence type="ECO:0000259" key="2">
    <source>
        <dbReference type="Pfam" id="PF07670"/>
    </source>
</evidence>
<keyword evidence="1" id="KW-0472">Membrane</keyword>
<feature type="transmembrane region" description="Helical" evidence="1">
    <location>
        <begin position="165"/>
        <end position="187"/>
    </location>
</feature>
<dbReference type="Pfam" id="PF07670">
    <property type="entry name" value="Gate"/>
    <property type="match status" value="1"/>
</dbReference>
<dbReference type="InterPro" id="IPR011642">
    <property type="entry name" value="Gate_dom"/>
</dbReference>
<dbReference type="EMBL" id="JAUSTP010000002">
    <property type="protein sequence ID" value="MDQ0188775.1"/>
    <property type="molecule type" value="Genomic_DNA"/>
</dbReference>
<sequence length="197" mass="21024">MIDFIWLLLFLGGIGTAMVTGHMDKIAQAILDGAKHGVELAFALIAIIALWMGLMQIAERAGMVRWLSRLLRPVGRWLYPSVPPDSPAMGAILANMSANLLGIGNAATPLGLQAMKELQAINPIKDRASDAMCTLLAVNTASITIIPTTVIAVRLQYGSQHPTEVVGTTIVATVIGTGVAIVLDRLFRKLSKRKEAS</sequence>
<protein>
    <submittedName>
        <fullName evidence="3">Spore maturation protein A</fullName>
    </submittedName>
</protein>
<evidence type="ECO:0000313" key="4">
    <source>
        <dbReference type="Proteomes" id="UP001232973"/>
    </source>
</evidence>
<feature type="transmembrane region" description="Helical" evidence="1">
    <location>
        <begin position="39"/>
        <end position="58"/>
    </location>
</feature>
<keyword evidence="4" id="KW-1185">Reference proteome</keyword>
<dbReference type="RefSeq" id="WP_274455248.1">
    <property type="nucleotide sequence ID" value="NZ_CP067097.1"/>
</dbReference>
<keyword evidence="1" id="KW-0812">Transmembrane</keyword>
<dbReference type="Proteomes" id="UP001232973">
    <property type="component" value="Unassembled WGS sequence"/>
</dbReference>
<gene>
    <name evidence="3" type="ORF">J2S03_000587</name>
</gene>
<feature type="transmembrane region" description="Helical" evidence="1">
    <location>
        <begin position="131"/>
        <end position="153"/>
    </location>
</feature>
<reference evidence="3 4" key="1">
    <citation type="submission" date="2023-07" db="EMBL/GenBank/DDBJ databases">
        <title>Genomic Encyclopedia of Type Strains, Phase IV (KMG-IV): sequencing the most valuable type-strain genomes for metagenomic binning, comparative biology and taxonomic classification.</title>
        <authorList>
            <person name="Goeker M."/>
        </authorList>
    </citation>
    <scope>NUCLEOTIDE SEQUENCE [LARGE SCALE GENOMIC DNA]</scope>
    <source>
        <strain evidence="3 4">DSM 4006</strain>
    </source>
</reference>